<proteinExistence type="predicted"/>
<keyword evidence="2" id="KW-0812">Transmembrane</keyword>
<evidence type="ECO:0000313" key="4">
    <source>
        <dbReference type="Proteomes" id="UP001314263"/>
    </source>
</evidence>
<feature type="region of interest" description="Disordered" evidence="1">
    <location>
        <begin position="40"/>
        <end position="63"/>
    </location>
</feature>
<feature type="transmembrane region" description="Helical" evidence="2">
    <location>
        <begin position="77"/>
        <end position="97"/>
    </location>
</feature>
<evidence type="ECO:0008006" key="5">
    <source>
        <dbReference type="Google" id="ProtNLM"/>
    </source>
</evidence>
<keyword evidence="2" id="KW-1133">Transmembrane helix</keyword>
<dbReference type="Proteomes" id="UP001314263">
    <property type="component" value="Unassembled WGS sequence"/>
</dbReference>
<evidence type="ECO:0000256" key="1">
    <source>
        <dbReference type="SAM" id="MobiDB-lite"/>
    </source>
</evidence>
<dbReference type="AlphaFoldDB" id="A0AAV1IMD2"/>
<dbReference type="EMBL" id="CAUYUE010000018">
    <property type="protein sequence ID" value="CAK0787791.1"/>
    <property type="molecule type" value="Genomic_DNA"/>
</dbReference>
<evidence type="ECO:0000313" key="3">
    <source>
        <dbReference type="EMBL" id="CAK0787791.1"/>
    </source>
</evidence>
<reference evidence="3 4" key="1">
    <citation type="submission" date="2023-10" db="EMBL/GenBank/DDBJ databases">
        <authorList>
            <person name="Maclean D."/>
            <person name="Macfadyen A."/>
        </authorList>
    </citation>
    <scope>NUCLEOTIDE SEQUENCE [LARGE SCALE GENOMIC DNA]</scope>
</reference>
<keyword evidence="2" id="KW-0472">Membrane</keyword>
<name>A0AAV1IMD2_9CHLO</name>
<gene>
    <name evidence="3" type="ORF">CVIRNUC_011013</name>
</gene>
<keyword evidence="4" id="KW-1185">Reference proteome</keyword>
<sequence length="595" mass="68297">MTPGTQRTFSGGVGSGAAGPGAYHATIDMQHRPSAVVLMPSESSHHSMSGPEQRERRCTQSKYRSRSGAAMKVARTWTAALVLLFILLAATAELSSADRRVSRRARRDRIFSRTLSDHSSSMPHGFYTRSTDDDVFQTNLVGVIDVGDRKREPAMLNLYLKGMRHAEHTVFKGFLFLESAEHDWYNWGGTGLCMPQVALEWLPRVFLRSVSESSREWDFEVHKDLMFDEMAEPEQGTKEERRRICVPFPFELSMPNSETLGDFEIRVEGWKNFAYYSPGTIHVPVPPTPPPSGAGGLKDVVALLVPFLQPTPQELANNLLFFYVQYHLKLGFSKFVQYTQSTYLWGFWEDHRLRKLWTEGKLEFVLWDSTHECQGHLKCMQPLMYSHAILAWWGQSVYLSLADHDEYLALARPDKIANVQDLMAQCFNDLAQVNIRRYNVVCGPGQCEWQEQAAGRGQNWELQFHPDPQLVEIDLWRNGSGWKHPMEHYTYRSREPFTEDRGKCMVDPDHLGGFNVHYGMVLPSGKRQAPPDGLVPWGSPIDEECATWLHLVNLFVGRDNRTTHEVDTRWQWVFDGLSDYRMQQHSTRRLLSQHM</sequence>
<comment type="caution">
    <text evidence="3">The sequence shown here is derived from an EMBL/GenBank/DDBJ whole genome shotgun (WGS) entry which is preliminary data.</text>
</comment>
<evidence type="ECO:0000256" key="2">
    <source>
        <dbReference type="SAM" id="Phobius"/>
    </source>
</evidence>
<organism evidence="3 4">
    <name type="scientific">Coccomyxa viridis</name>
    <dbReference type="NCBI Taxonomy" id="1274662"/>
    <lineage>
        <taxon>Eukaryota</taxon>
        <taxon>Viridiplantae</taxon>
        <taxon>Chlorophyta</taxon>
        <taxon>core chlorophytes</taxon>
        <taxon>Trebouxiophyceae</taxon>
        <taxon>Trebouxiophyceae incertae sedis</taxon>
        <taxon>Coccomyxaceae</taxon>
        <taxon>Coccomyxa</taxon>
    </lineage>
</organism>
<accession>A0AAV1IMD2</accession>
<protein>
    <recommendedName>
        <fullName evidence="5">Glycosyltransferase family 92 protein</fullName>
    </recommendedName>
</protein>